<comment type="caution">
    <text evidence="1">The sequence shown here is derived from an EMBL/GenBank/DDBJ whole genome shotgun (WGS) entry which is preliminary data.</text>
</comment>
<proteinExistence type="predicted"/>
<evidence type="ECO:0000313" key="3">
    <source>
        <dbReference type="EMBL" id="KKG95818.1"/>
    </source>
</evidence>
<dbReference type="Proteomes" id="UP000034657">
    <property type="component" value="Unassembled WGS sequence"/>
</dbReference>
<organism evidence="1 7">
    <name type="scientific">Methanosarcina mazei</name>
    <name type="common">Methanosarcina frisia</name>
    <dbReference type="NCBI Taxonomy" id="2209"/>
    <lineage>
        <taxon>Archaea</taxon>
        <taxon>Methanobacteriati</taxon>
        <taxon>Methanobacteriota</taxon>
        <taxon>Stenosarchaea group</taxon>
        <taxon>Methanomicrobia</taxon>
        <taxon>Methanosarcinales</taxon>
        <taxon>Methanosarcinaceae</taxon>
        <taxon>Methanosarcina</taxon>
    </lineage>
</organism>
<dbReference type="RefSeq" id="WP_048039417.1">
    <property type="nucleotide sequence ID" value="NZ_JJPT01000005.1"/>
</dbReference>
<reference evidence="5 6" key="1">
    <citation type="journal article" date="2015" name="ISME J.">
        <title>Genomic and phenotypic differentiation among Methanosarcina mazei populations from Columbia River sediment.</title>
        <authorList>
            <person name="Youngblut N.D."/>
            <person name="Wirth J.S."/>
            <person name="Henriksen J.R."/>
            <person name="Smith M."/>
            <person name="Simon H."/>
            <person name="Metcalf W.W."/>
            <person name="Whitaker R.J."/>
        </authorList>
    </citation>
    <scope>NUCLEOTIDE SEQUENCE [LARGE SCALE GENOMIC DNA]</scope>
    <source>
        <strain evidence="2 8">3.H.M.1A.1</strain>
        <strain evidence="1 7">3.H.M.1B.1</strain>
        <strain evidence="3 5">3.H.M.1B.2</strain>
        <strain evidence="4 6">3.H.M.1B.5</strain>
    </source>
</reference>
<dbReference type="EMBL" id="JJPT01000005">
    <property type="protein sequence ID" value="KKG95451.1"/>
    <property type="molecule type" value="Genomic_DNA"/>
</dbReference>
<dbReference type="AlphaFoldDB" id="A0A0F8ITN8"/>
<dbReference type="Proteomes" id="UP000034253">
    <property type="component" value="Unassembled WGS sequence"/>
</dbReference>
<name>A0A0F8ITN8_METMZ</name>
<protein>
    <submittedName>
        <fullName evidence="1">Uncharacterized protein</fullName>
    </submittedName>
</protein>
<evidence type="ECO:0000313" key="4">
    <source>
        <dbReference type="EMBL" id="KKH04015.1"/>
    </source>
</evidence>
<sequence>MSKADDYFLSTLFTDDKGVNSSEIICRANFNPCNNKYNHFIDARQPGVGKTSNTLNFINSNTRGKHLVIAPTHEFLEEIAKKIKKEFVVLKGFSRACRKYDDDTKEGEIIREMNEKKIPNKVICRYMKCKGACYYRNQFSKANKRNVSIGMPVQFLHLYDFSVFDSIHIEERVQGGFKLEWNTKEIYKELLKLTEYIDNERQKQIMEYIKNKDLENLQSEAALLSDVIQRSNAEKVTMYTKDHKEVVKPDNNFLNKICKLNVNNLLLYLELESRDKENKLKTPYNSISVSYQKFLFYKQLKYNIQLNYNCATFPKITFLHNLKVFEELFPQYTGVVEIKRSHYINKNVKIIKMGNSGHYKSYLDIQLAIHEPKIKKLIRNEKYNKKKKICILTYKRLIKDGKFLGLDAFWFGASHGINKYRKYDVLIVIGTHLPNLDAYKDYFLEHHPGEDIPNFEDFIKSDGKMIPKDERLKAFYKEKFEDDVYDSIHRLRPLWENNRKNITIYWFGNNVPEKLKEEFDYEEMDF</sequence>
<dbReference type="EMBL" id="JJPW01000005">
    <property type="protein sequence ID" value="KKH04015.1"/>
    <property type="molecule type" value="Genomic_DNA"/>
</dbReference>
<dbReference type="Proteomes" id="UP000033835">
    <property type="component" value="Unassembled WGS sequence"/>
</dbReference>
<evidence type="ECO:0000313" key="6">
    <source>
        <dbReference type="Proteomes" id="UP000034253"/>
    </source>
</evidence>
<evidence type="ECO:0000313" key="2">
    <source>
        <dbReference type="EMBL" id="KKG95451.1"/>
    </source>
</evidence>
<dbReference type="EMBL" id="JJPV01000134">
    <property type="protein sequence ID" value="KKG95818.1"/>
    <property type="molecule type" value="Genomic_DNA"/>
</dbReference>
<dbReference type="EMBL" id="JJPU01000181">
    <property type="protein sequence ID" value="KKG92431.1"/>
    <property type="molecule type" value="Genomic_DNA"/>
</dbReference>
<evidence type="ECO:0000313" key="7">
    <source>
        <dbReference type="Proteomes" id="UP000034468"/>
    </source>
</evidence>
<dbReference type="PATRIC" id="fig|2209.45.peg.2340"/>
<gene>
    <name evidence="4" type="ORF">DU56_15960</name>
    <name evidence="1" type="ORF">DU66_10565</name>
    <name evidence="3" type="ORF">DU68_16305</name>
    <name evidence="2" type="ORF">DU69_06330</name>
</gene>
<accession>A0A0F8ITN8</accession>
<evidence type="ECO:0000313" key="8">
    <source>
        <dbReference type="Proteomes" id="UP000034657"/>
    </source>
</evidence>
<dbReference type="Proteomes" id="UP000034468">
    <property type="component" value="Unassembled WGS sequence"/>
</dbReference>
<evidence type="ECO:0000313" key="1">
    <source>
        <dbReference type="EMBL" id="KKG92431.1"/>
    </source>
</evidence>
<evidence type="ECO:0000313" key="5">
    <source>
        <dbReference type="Proteomes" id="UP000033835"/>
    </source>
</evidence>